<dbReference type="RefSeq" id="XP_002900930.1">
    <property type="nucleotide sequence ID" value="XM_002900884.1"/>
</dbReference>
<dbReference type="HOGENOM" id="CLU_041987_0_0_1"/>
<dbReference type="OrthoDB" id="6109at2759"/>
<dbReference type="OMA" id="ERCEIEF"/>
<dbReference type="Proteomes" id="UP000006643">
    <property type="component" value="Unassembled WGS sequence"/>
</dbReference>
<dbReference type="InterPro" id="IPR015943">
    <property type="entry name" value="WD40/YVTN_repeat-like_dom_sf"/>
</dbReference>
<proteinExistence type="predicted"/>
<evidence type="ECO:0000256" key="1">
    <source>
        <dbReference type="SAM" id="MobiDB-lite"/>
    </source>
</evidence>
<dbReference type="AlphaFoldDB" id="D0NJL9"/>
<feature type="compositionally biased region" description="Polar residues" evidence="1">
    <location>
        <begin position="490"/>
        <end position="505"/>
    </location>
</feature>
<dbReference type="Gene3D" id="2.130.10.10">
    <property type="entry name" value="YVTN repeat-like/Quinoprotein amine dehydrogenase"/>
    <property type="match status" value="1"/>
</dbReference>
<feature type="compositionally biased region" description="Basic and acidic residues" evidence="1">
    <location>
        <begin position="455"/>
        <end position="465"/>
    </location>
</feature>
<keyword evidence="3" id="KW-1185">Reference proteome</keyword>
<feature type="region of interest" description="Disordered" evidence="1">
    <location>
        <begin position="455"/>
        <end position="474"/>
    </location>
</feature>
<dbReference type="KEGG" id="pif:PITG_12331"/>
<accession>D0NJL9</accession>
<protein>
    <submittedName>
        <fullName evidence="2">Cleavage and polyadenylation specificity factor subunit, putative</fullName>
    </submittedName>
</protein>
<name>D0NJL9_PHYIT</name>
<feature type="region of interest" description="Disordered" evidence="1">
    <location>
        <begin position="485"/>
        <end position="519"/>
    </location>
</feature>
<dbReference type="STRING" id="403677.D0NJL9"/>
<gene>
    <name evidence="2" type="ORF">PITG_12331</name>
</gene>
<sequence length="613" mass="67905">MGQHFLFHRDLVAATAVHHAVNARLSSDLQADLVLIGPQWLRHVLHLMASFPLAGVAESVHVLKFDRSLLRKKHRFLGGDEVLLLTFLLFKWIIVGYDRRLRSLATLAMFSFEEDAIGPGATLKGEKNGREQLLGLATQASARVDPQTRCGAMLVYSDQLVIVPFRSESMETTADSEEEDDDEEEKKLEELVNESKHRGVTSDMNNTLNALLDKSVKVGAKRKRNHMSGLMPNDITGREFLLRLREVEITGKVIDLAFLDGYLEPTLMVLHEENDKNSTCGRLAVGFDTYCLTVISINMKTRLHPKIWTVKNLPSDCFRLIPCRAPLGGVVVLSANAILYFNQTQFHGLATNVFASKTHETVQLNVVLYDCQFEYLQEKELLLTMPSGQVYVLSLPYEDTSSRGLYGFGGKQTLFIGSRSGDSVLFVLDKKKLVTATEEEPKDEEMPIKEVVIKQESAPEIKSEPAEEEEEDEDDLFLYGAAPTKEEPAATSSTECTNGVGVSSVKTEENGAPEQDTGPYDYELRQIDVLPSIGQITSIELGVENNADSNEKREELVISGGYERSGAISVLHNGLRPIVGTEAELNGCRAMWTVSSSLPSATRSSDGRSYNAL</sequence>
<evidence type="ECO:0000313" key="3">
    <source>
        <dbReference type="Proteomes" id="UP000006643"/>
    </source>
</evidence>
<dbReference type="eggNOG" id="KOG1896">
    <property type="taxonomic scope" value="Eukaryota"/>
</dbReference>
<dbReference type="InParanoid" id="D0NJL9"/>
<dbReference type="VEuPathDB" id="FungiDB:PITG_12331"/>
<evidence type="ECO:0000313" key="2">
    <source>
        <dbReference type="EMBL" id="EEY59737.1"/>
    </source>
</evidence>
<organism evidence="2 3">
    <name type="scientific">Phytophthora infestans (strain T30-4)</name>
    <name type="common">Potato late blight agent</name>
    <dbReference type="NCBI Taxonomy" id="403677"/>
    <lineage>
        <taxon>Eukaryota</taxon>
        <taxon>Sar</taxon>
        <taxon>Stramenopiles</taxon>
        <taxon>Oomycota</taxon>
        <taxon>Peronosporomycetes</taxon>
        <taxon>Peronosporales</taxon>
        <taxon>Peronosporaceae</taxon>
        <taxon>Phytophthora</taxon>
    </lineage>
</organism>
<reference evidence="3" key="1">
    <citation type="journal article" date="2009" name="Nature">
        <title>Genome sequence and analysis of the Irish potato famine pathogen Phytophthora infestans.</title>
        <authorList>
            <consortium name="The Broad Institute Genome Sequencing Platform"/>
            <person name="Haas B.J."/>
            <person name="Kamoun S."/>
            <person name="Zody M.C."/>
            <person name="Jiang R.H."/>
            <person name="Handsaker R.E."/>
            <person name="Cano L.M."/>
            <person name="Grabherr M."/>
            <person name="Kodira C.D."/>
            <person name="Raffaele S."/>
            <person name="Torto-Alalibo T."/>
            <person name="Bozkurt T.O."/>
            <person name="Ah-Fong A.M."/>
            <person name="Alvarado L."/>
            <person name="Anderson V.L."/>
            <person name="Armstrong M.R."/>
            <person name="Avrova A."/>
            <person name="Baxter L."/>
            <person name="Beynon J."/>
            <person name="Boevink P.C."/>
            <person name="Bollmann S.R."/>
            <person name="Bos J.I."/>
            <person name="Bulone V."/>
            <person name="Cai G."/>
            <person name="Cakir C."/>
            <person name="Carrington J.C."/>
            <person name="Chawner M."/>
            <person name="Conti L."/>
            <person name="Costanzo S."/>
            <person name="Ewan R."/>
            <person name="Fahlgren N."/>
            <person name="Fischbach M.A."/>
            <person name="Fugelstad J."/>
            <person name="Gilroy E.M."/>
            <person name="Gnerre S."/>
            <person name="Green P.J."/>
            <person name="Grenville-Briggs L.J."/>
            <person name="Griffith J."/>
            <person name="Grunwald N.J."/>
            <person name="Horn K."/>
            <person name="Horner N.R."/>
            <person name="Hu C.H."/>
            <person name="Huitema E."/>
            <person name="Jeong D.H."/>
            <person name="Jones A.M."/>
            <person name="Jones J.D."/>
            <person name="Jones R.W."/>
            <person name="Karlsson E.K."/>
            <person name="Kunjeti S.G."/>
            <person name="Lamour K."/>
            <person name="Liu Z."/>
            <person name="Ma L."/>
            <person name="Maclean D."/>
            <person name="Chibucos M.C."/>
            <person name="McDonald H."/>
            <person name="McWalters J."/>
            <person name="Meijer H.J."/>
            <person name="Morgan W."/>
            <person name="Morris P.F."/>
            <person name="Munro C.A."/>
            <person name="O'Neill K."/>
            <person name="Ospina-Giraldo M."/>
            <person name="Pinzon A."/>
            <person name="Pritchard L."/>
            <person name="Ramsahoye B."/>
            <person name="Ren Q."/>
            <person name="Restrepo S."/>
            <person name="Roy S."/>
            <person name="Sadanandom A."/>
            <person name="Savidor A."/>
            <person name="Schornack S."/>
            <person name="Schwartz D.C."/>
            <person name="Schumann U.D."/>
            <person name="Schwessinger B."/>
            <person name="Seyer L."/>
            <person name="Sharpe T."/>
            <person name="Silvar C."/>
            <person name="Song J."/>
            <person name="Studholme D.J."/>
            <person name="Sykes S."/>
            <person name="Thines M."/>
            <person name="van de Vondervoort P.J."/>
            <person name="Phuntumart V."/>
            <person name="Wawra S."/>
            <person name="Weide R."/>
            <person name="Win J."/>
            <person name="Young C."/>
            <person name="Zhou S."/>
            <person name="Fry W."/>
            <person name="Meyers B.C."/>
            <person name="van West P."/>
            <person name="Ristaino J."/>
            <person name="Govers F."/>
            <person name="Birch P.R."/>
            <person name="Whisson S.C."/>
            <person name="Judelson H.S."/>
            <person name="Nusbaum C."/>
        </authorList>
    </citation>
    <scope>NUCLEOTIDE SEQUENCE [LARGE SCALE GENOMIC DNA]</scope>
    <source>
        <strain evidence="3">T30-4</strain>
    </source>
</reference>
<dbReference type="PANTHER" id="PTHR10644">
    <property type="entry name" value="DNA REPAIR/RNA PROCESSING CPSF FAMILY"/>
    <property type="match status" value="1"/>
</dbReference>
<dbReference type="InterPro" id="IPR050358">
    <property type="entry name" value="RSE1/DDB1/CFT1"/>
</dbReference>
<dbReference type="GeneID" id="9473407"/>
<dbReference type="EMBL" id="DS028141">
    <property type="protein sequence ID" value="EEY59737.1"/>
    <property type="molecule type" value="Genomic_DNA"/>
</dbReference>